<dbReference type="EMBL" id="NIDE01000007">
    <property type="protein sequence ID" value="OWK40971.1"/>
    <property type="molecule type" value="Genomic_DNA"/>
</dbReference>
<organism evidence="2 3">
    <name type="scientific">Fimbriiglobus ruber</name>
    <dbReference type="NCBI Taxonomy" id="1908690"/>
    <lineage>
        <taxon>Bacteria</taxon>
        <taxon>Pseudomonadati</taxon>
        <taxon>Planctomycetota</taxon>
        <taxon>Planctomycetia</taxon>
        <taxon>Gemmatales</taxon>
        <taxon>Gemmataceae</taxon>
        <taxon>Fimbriiglobus</taxon>
    </lineage>
</organism>
<sequence length="356" mass="39791">MAPWRDAVPFPEELPNPVPPDKTRFDNHDHSPRAVPMSRKRKRQPGWRPSQLDVPQILAWADAFHERTGRWPARSLFHMAVPGAVLEKWSAINSALGKGLRGLPGGSSLPRLLAEHRGVRNRKGLPRLTHAQILAWADAYHQRAGRWPRQDTVPQLIPGSSGEKWQGVDDAMRRGLRGLPRDGSLARLLAQDRGVRNPQDLPPLTEEQILAWADAFYHRTGRWPRQENGSDVIPGSRGETWLNVEQALVKGLRGLPGGATLARLLADHRGVRNVGNLPRLMVEQILTWADAHHEHFGRWPGCRCPEQTIDGSFGERWFNVDQALRKGLRGLPGGSSLARVLARHRGVRYPGVAGRS</sequence>
<feature type="compositionally biased region" description="Basic and acidic residues" evidence="1">
    <location>
        <begin position="21"/>
        <end position="32"/>
    </location>
</feature>
<feature type="region of interest" description="Disordered" evidence="1">
    <location>
        <begin position="1"/>
        <end position="49"/>
    </location>
</feature>
<dbReference type="AlphaFoldDB" id="A0A225DHM1"/>
<evidence type="ECO:0000256" key="1">
    <source>
        <dbReference type="SAM" id="MobiDB-lite"/>
    </source>
</evidence>
<proteinExistence type="predicted"/>
<evidence type="ECO:0000313" key="3">
    <source>
        <dbReference type="Proteomes" id="UP000214646"/>
    </source>
</evidence>
<reference evidence="3" key="1">
    <citation type="submission" date="2017-06" db="EMBL/GenBank/DDBJ databases">
        <title>Genome analysis of Fimbriiglobus ruber SP5, the first member of the order Planctomycetales with confirmed chitinolytic capability.</title>
        <authorList>
            <person name="Ravin N.V."/>
            <person name="Rakitin A.L."/>
            <person name="Ivanova A.A."/>
            <person name="Beletsky A.V."/>
            <person name="Kulichevskaya I.S."/>
            <person name="Mardanov A.V."/>
            <person name="Dedysh S.N."/>
        </authorList>
    </citation>
    <scope>NUCLEOTIDE SEQUENCE [LARGE SCALE GENOMIC DNA]</scope>
    <source>
        <strain evidence="3">SP5</strain>
    </source>
</reference>
<evidence type="ECO:0000313" key="2">
    <source>
        <dbReference type="EMBL" id="OWK40971.1"/>
    </source>
</evidence>
<gene>
    <name evidence="2" type="ORF">FRUB_04863</name>
</gene>
<comment type="caution">
    <text evidence="2">The sequence shown here is derived from an EMBL/GenBank/DDBJ whole genome shotgun (WGS) entry which is preliminary data.</text>
</comment>
<keyword evidence="3" id="KW-1185">Reference proteome</keyword>
<name>A0A225DHM1_9BACT</name>
<protein>
    <submittedName>
        <fullName evidence="2">Uncharacterized protein</fullName>
    </submittedName>
</protein>
<accession>A0A225DHM1</accession>
<dbReference type="Proteomes" id="UP000214646">
    <property type="component" value="Unassembled WGS sequence"/>
</dbReference>